<gene>
    <name evidence="1" type="ORF">GCM10009854_39890</name>
</gene>
<evidence type="ECO:0000313" key="1">
    <source>
        <dbReference type="EMBL" id="GAA2357485.1"/>
    </source>
</evidence>
<accession>A0ABN3GPJ7</accession>
<proteinExistence type="predicted"/>
<name>A0ABN3GPJ7_9PSEU</name>
<keyword evidence="2" id="KW-1185">Reference proteome</keyword>
<protein>
    <submittedName>
        <fullName evidence="1">Protein phosphatase 2C domain-containing protein</fullName>
    </submittedName>
</protein>
<comment type="caution">
    <text evidence="1">The sequence shown here is derived from an EMBL/GenBank/DDBJ whole genome shotgun (WGS) entry which is preliminary data.</text>
</comment>
<organism evidence="1 2">
    <name type="scientific">Saccharopolyspora halophila</name>
    <dbReference type="NCBI Taxonomy" id="405551"/>
    <lineage>
        <taxon>Bacteria</taxon>
        <taxon>Bacillati</taxon>
        <taxon>Actinomycetota</taxon>
        <taxon>Actinomycetes</taxon>
        <taxon>Pseudonocardiales</taxon>
        <taxon>Pseudonocardiaceae</taxon>
        <taxon>Saccharopolyspora</taxon>
    </lineage>
</organism>
<sequence length="195" mass="21317">MHRLGGELARLLTISDAPLADLLAEAIERTCSAHADTCDLANPSSPSATATVLRLRAETEYLVLADSPLVLEIDGEVRTIIDDRLDHLPDRALDTVTRLRNHPDGFWVASTEPEAAHQARHGTLPPFGRAALLTDGASRQVELFAKATWPTLLDLLTEHGPEELLTQVRRSEVTTPPSRAKPHDDATAICWSRRG</sequence>
<dbReference type="EMBL" id="BAAARA010000015">
    <property type="protein sequence ID" value="GAA2357485.1"/>
    <property type="molecule type" value="Genomic_DNA"/>
</dbReference>
<evidence type="ECO:0000313" key="2">
    <source>
        <dbReference type="Proteomes" id="UP001501218"/>
    </source>
</evidence>
<dbReference type="Proteomes" id="UP001501218">
    <property type="component" value="Unassembled WGS sequence"/>
</dbReference>
<reference evidence="1 2" key="1">
    <citation type="journal article" date="2019" name="Int. J. Syst. Evol. Microbiol.">
        <title>The Global Catalogue of Microorganisms (GCM) 10K type strain sequencing project: providing services to taxonomists for standard genome sequencing and annotation.</title>
        <authorList>
            <consortium name="The Broad Institute Genomics Platform"/>
            <consortium name="The Broad Institute Genome Sequencing Center for Infectious Disease"/>
            <person name="Wu L."/>
            <person name="Ma J."/>
        </authorList>
    </citation>
    <scope>NUCLEOTIDE SEQUENCE [LARGE SCALE GENOMIC DNA]</scope>
    <source>
        <strain evidence="1 2">JCM 16221</strain>
    </source>
</reference>